<reference evidence="1" key="1">
    <citation type="submission" date="2019-12" db="EMBL/GenBank/DDBJ databases">
        <title>Genome sequencing and annotation of Brassica cretica.</title>
        <authorList>
            <person name="Studholme D.J."/>
            <person name="Sarris P."/>
        </authorList>
    </citation>
    <scope>NUCLEOTIDE SEQUENCE</scope>
    <source>
        <strain evidence="1">PFS-109/04</strain>
        <tissue evidence="1">Leaf</tissue>
    </source>
</reference>
<comment type="caution">
    <text evidence="1">The sequence shown here is derived from an EMBL/GenBank/DDBJ whole genome shotgun (WGS) entry which is preliminary data.</text>
</comment>
<dbReference type="EMBL" id="QGKX02000095">
    <property type="protein sequence ID" value="KAF3571207.1"/>
    <property type="molecule type" value="Genomic_DNA"/>
</dbReference>
<accession>A0A8S9RF17</accession>
<proteinExistence type="predicted"/>
<gene>
    <name evidence="1" type="ORF">F2Q69_00060252</name>
</gene>
<sequence length="218" mass="24667">MKKLVSLPPLPHSLWLLDAENCDSLERLDCSFRNPRFCHLHFINCFKLNQEARDLISLTQTDDYAVFPAEEVPTCFPYRSSGSSLTLKLNQMPLASCPEGMLSLLVKRVQGVFPGHLYTFEVEVETEEMTSTELVFEFEIQFDYILSESSEAWEIKKMRDASTLGGPFMLIFESLTKVSSSAFNRGGAAVGEANGRHRFASIARCRPSLWVLFKKHAS</sequence>
<organism evidence="1 2">
    <name type="scientific">Brassica cretica</name>
    <name type="common">Mustard</name>
    <dbReference type="NCBI Taxonomy" id="69181"/>
    <lineage>
        <taxon>Eukaryota</taxon>
        <taxon>Viridiplantae</taxon>
        <taxon>Streptophyta</taxon>
        <taxon>Embryophyta</taxon>
        <taxon>Tracheophyta</taxon>
        <taxon>Spermatophyta</taxon>
        <taxon>Magnoliopsida</taxon>
        <taxon>eudicotyledons</taxon>
        <taxon>Gunneridae</taxon>
        <taxon>Pentapetalae</taxon>
        <taxon>rosids</taxon>
        <taxon>malvids</taxon>
        <taxon>Brassicales</taxon>
        <taxon>Brassicaceae</taxon>
        <taxon>Brassiceae</taxon>
        <taxon>Brassica</taxon>
    </lineage>
</organism>
<evidence type="ECO:0000313" key="1">
    <source>
        <dbReference type="EMBL" id="KAF3571207.1"/>
    </source>
</evidence>
<dbReference type="AlphaFoldDB" id="A0A8S9RF17"/>
<evidence type="ECO:0000313" key="2">
    <source>
        <dbReference type="Proteomes" id="UP000712600"/>
    </source>
</evidence>
<protein>
    <submittedName>
        <fullName evidence="1">Uncharacterized protein</fullName>
    </submittedName>
</protein>
<dbReference type="Proteomes" id="UP000712600">
    <property type="component" value="Unassembled WGS sequence"/>
</dbReference>
<name>A0A8S9RF17_BRACR</name>